<dbReference type="InterPro" id="IPR049453">
    <property type="entry name" value="Memb_transporter_dom"/>
</dbReference>
<keyword evidence="5" id="KW-0175">Coiled coil</keyword>
<protein>
    <recommendedName>
        <fullName evidence="8">Integral membrane bound transporter domain-containing protein</fullName>
    </recommendedName>
</protein>
<feature type="transmembrane region" description="Helical" evidence="7">
    <location>
        <begin position="48"/>
        <end position="65"/>
    </location>
</feature>
<dbReference type="OrthoDB" id="5198202at2"/>
<feature type="domain" description="Integral membrane bound transporter" evidence="8">
    <location>
        <begin position="67"/>
        <end position="187"/>
    </location>
</feature>
<evidence type="ECO:0000256" key="1">
    <source>
        <dbReference type="ARBA" id="ARBA00004141"/>
    </source>
</evidence>
<evidence type="ECO:0000256" key="4">
    <source>
        <dbReference type="ARBA" id="ARBA00023136"/>
    </source>
</evidence>
<feature type="transmembrane region" description="Helical" evidence="7">
    <location>
        <begin position="100"/>
        <end position="116"/>
    </location>
</feature>
<gene>
    <name evidence="9" type="ORF">KDI_48890</name>
</gene>
<name>A0A5A5TJB1_9CHLR</name>
<dbReference type="EMBL" id="BIXY01000105">
    <property type="protein sequence ID" value="GCF11325.1"/>
    <property type="molecule type" value="Genomic_DNA"/>
</dbReference>
<dbReference type="GO" id="GO:0016020">
    <property type="term" value="C:membrane"/>
    <property type="evidence" value="ECO:0007669"/>
    <property type="project" value="UniProtKB-SubCell"/>
</dbReference>
<organism evidence="9 10">
    <name type="scientific">Dictyobacter arantiisoli</name>
    <dbReference type="NCBI Taxonomy" id="2014874"/>
    <lineage>
        <taxon>Bacteria</taxon>
        <taxon>Bacillati</taxon>
        <taxon>Chloroflexota</taxon>
        <taxon>Ktedonobacteria</taxon>
        <taxon>Ktedonobacterales</taxon>
        <taxon>Dictyobacteraceae</taxon>
        <taxon>Dictyobacter</taxon>
    </lineage>
</organism>
<evidence type="ECO:0000313" key="10">
    <source>
        <dbReference type="Proteomes" id="UP000322530"/>
    </source>
</evidence>
<evidence type="ECO:0000256" key="6">
    <source>
        <dbReference type="SAM" id="MobiDB-lite"/>
    </source>
</evidence>
<feature type="region of interest" description="Disordered" evidence="6">
    <location>
        <begin position="1"/>
        <end position="22"/>
    </location>
</feature>
<comment type="caution">
    <text evidence="9">The sequence shown here is derived from an EMBL/GenBank/DDBJ whole genome shotgun (WGS) entry which is preliminary data.</text>
</comment>
<evidence type="ECO:0000259" key="8">
    <source>
        <dbReference type="Pfam" id="PF13515"/>
    </source>
</evidence>
<comment type="subcellular location">
    <subcellularLocation>
        <location evidence="1">Membrane</location>
        <topology evidence="1">Multi-pass membrane protein</topology>
    </subcellularLocation>
</comment>
<keyword evidence="3 7" id="KW-1133">Transmembrane helix</keyword>
<reference evidence="9 10" key="1">
    <citation type="submission" date="2019-01" db="EMBL/GenBank/DDBJ databases">
        <title>Draft genome sequence of Dictyobacter sp. Uno17.</title>
        <authorList>
            <person name="Wang C.M."/>
            <person name="Zheng Y."/>
            <person name="Sakai Y."/>
            <person name="Abe K."/>
            <person name="Yokota A."/>
            <person name="Yabe S."/>
        </authorList>
    </citation>
    <scope>NUCLEOTIDE SEQUENCE [LARGE SCALE GENOMIC DNA]</scope>
    <source>
        <strain evidence="9 10">Uno17</strain>
    </source>
</reference>
<evidence type="ECO:0000256" key="2">
    <source>
        <dbReference type="ARBA" id="ARBA00022692"/>
    </source>
</evidence>
<dbReference type="AlphaFoldDB" id="A0A5A5TJB1"/>
<keyword evidence="10" id="KW-1185">Reference proteome</keyword>
<accession>A0A5A5TJB1</accession>
<keyword evidence="4 7" id="KW-0472">Membrane</keyword>
<dbReference type="RefSeq" id="WP_149404159.1">
    <property type="nucleotide sequence ID" value="NZ_BIXY01000105.1"/>
</dbReference>
<dbReference type="Proteomes" id="UP000322530">
    <property type="component" value="Unassembled WGS sequence"/>
</dbReference>
<evidence type="ECO:0000256" key="7">
    <source>
        <dbReference type="SAM" id="Phobius"/>
    </source>
</evidence>
<proteinExistence type="predicted"/>
<dbReference type="Pfam" id="PF13515">
    <property type="entry name" value="FUSC_2"/>
    <property type="match status" value="1"/>
</dbReference>
<evidence type="ECO:0000256" key="5">
    <source>
        <dbReference type="SAM" id="Coils"/>
    </source>
</evidence>
<evidence type="ECO:0000313" key="9">
    <source>
        <dbReference type="EMBL" id="GCF11325.1"/>
    </source>
</evidence>
<feature type="transmembrane region" description="Helical" evidence="7">
    <location>
        <begin position="174"/>
        <end position="191"/>
    </location>
</feature>
<feature type="transmembrane region" description="Helical" evidence="7">
    <location>
        <begin position="148"/>
        <end position="168"/>
    </location>
</feature>
<keyword evidence="2 7" id="KW-0812">Transmembrane</keyword>
<sequence>MTIIDHGARKKGGKNAKTESKPTRLLSPSHFYQGNVKYKMQKMWRTRLPFILFALKGALASGLSWEIAFRLLGKEAAALAPVSAIIIVQITSWQTTRKSIERILGVLIGASLSILVTHFVGINFWTIVFLIVLANSIGLVVQKRGQYLATQIPISALLAIIMGTNVLGYPMLRLLGAVIGGGMGVLVSVLLSPPVYVNRARESVAELSSEIARALPGLADAVAGRLNEQESKDVYTGIRAIEQNVRATESALSLGFDDTRFNPWGKRALRTLTDYPEMLLSLNRIVRQLRRIAFTINEPTPSWQAVSQKQHWIQEYSQLILNIGTILALTADHMLTLSNSQMAGKNKDIPINIQRAEDMLKLLEVTQRQLQESEAKMIRFSETNKMQAVYNDESENIREGYRLSIQGSIYTDLRRILNELYDVLTALPIPSTAEEATTQSGK</sequence>
<feature type="transmembrane region" description="Helical" evidence="7">
    <location>
        <begin position="71"/>
        <end position="88"/>
    </location>
</feature>
<evidence type="ECO:0000256" key="3">
    <source>
        <dbReference type="ARBA" id="ARBA00022989"/>
    </source>
</evidence>
<feature type="coiled-coil region" evidence="5">
    <location>
        <begin position="353"/>
        <end position="383"/>
    </location>
</feature>